<sequence>MGSCLGKLFDKKVQVRTSSPYFTSGSRINIEFENLIDEDDNIDRGRSVTREEIDALKQKRYSDLVQQQRTIDAELEAELQAQEEQLRIEEEAFYAAQREAALIAKQRKLLDEQQAAAKNGPKAWVGGDQDDWEVAGGEEDFEKFLESVKQRAMSTRQSMEGGTEATPGDEATNENGESTSLDLEWENEDLGAGPNLSPDEMGEELLRRARSNTEVEIMKLIIDDPEDRRRLESNVSTEMEWDDDEFVSAETVTTETVPAVPSPVPEHVELATGLPGKEARHAGKLQVDDGIGSDDNQDR</sequence>
<dbReference type="GO" id="GO:0035650">
    <property type="term" value="F:AP-1 adaptor complex binding"/>
    <property type="evidence" value="ECO:0007669"/>
    <property type="project" value="InterPro"/>
</dbReference>
<dbReference type="GO" id="GO:0034315">
    <property type="term" value="P:regulation of Arp2/3 complex-mediated actin nucleation"/>
    <property type="evidence" value="ECO:0007669"/>
    <property type="project" value="InterPro"/>
</dbReference>
<protein>
    <submittedName>
        <fullName evidence="3">AP1AR protein</fullName>
    </submittedName>
</protein>
<keyword evidence="4" id="KW-1185">Reference proteome</keyword>
<dbReference type="EMBL" id="OV696700">
    <property type="protein sequence ID" value="CAH1247221.1"/>
    <property type="molecule type" value="Genomic_DNA"/>
</dbReference>
<evidence type="ECO:0000313" key="4">
    <source>
        <dbReference type="Proteomes" id="UP000838412"/>
    </source>
</evidence>
<name>A0A8K0ECW0_BRALA</name>
<dbReference type="InterPro" id="IPR031483">
    <property type="entry name" value="AP1AR"/>
</dbReference>
<reference evidence="3" key="1">
    <citation type="submission" date="2022-01" db="EMBL/GenBank/DDBJ databases">
        <authorList>
            <person name="Braso-Vives M."/>
        </authorList>
    </citation>
    <scope>NUCLEOTIDE SEQUENCE</scope>
</reference>
<evidence type="ECO:0000256" key="2">
    <source>
        <dbReference type="SAM" id="MobiDB-lite"/>
    </source>
</evidence>
<dbReference type="AlphaFoldDB" id="A0A8K0ECW0"/>
<feature type="compositionally biased region" description="Low complexity" evidence="2">
    <location>
        <begin position="248"/>
        <end position="259"/>
    </location>
</feature>
<gene>
    <name evidence="3" type="primary">AP1AR</name>
    <name evidence="3" type="ORF">BLAG_LOCUS8963</name>
</gene>
<dbReference type="OrthoDB" id="10069720at2759"/>
<dbReference type="GO" id="GO:1900025">
    <property type="term" value="P:negative regulation of substrate adhesion-dependent cell spreading"/>
    <property type="evidence" value="ECO:0007669"/>
    <property type="project" value="InterPro"/>
</dbReference>
<proteinExistence type="predicted"/>
<dbReference type="Proteomes" id="UP000838412">
    <property type="component" value="Chromosome 15"/>
</dbReference>
<dbReference type="GO" id="GO:0048203">
    <property type="term" value="P:vesicle targeting, trans-Golgi to endosome"/>
    <property type="evidence" value="ECO:0007669"/>
    <property type="project" value="InterPro"/>
</dbReference>
<feature type="region of interest" description="Disordered" evidence="2">
    <location>
        <begin position="274"/>
        <end position="299"/>
    </location>
</feature>
<feature type="region of interest" description="Disordered" evidence="2">
    <location>
        <begin position="148"/>
        <end position="200"/>
    </location>
</feature>
<evidence type="ECO:0000256" key="1">
    <source>
        <dbReference type="SAM" id="Coils"/>
    </source>
</evidence>
<dbReference type="PANTHER" id="PTHR34529">
    <property type="entry name" value="AP-1 COMPLEX-ASSOCIATED REGULATORY PROTEIN"/>
    <property type="match status" value="1"/>
</dbReference>
<feature type="region of interest" description="Disordered" evidence="2">
    <location>
        <begin position="231"/>
        <end position="262"/>
    </location>
</feature>
<dbReference type="GO" id="GO:2000146">
    <property type="term" value="P:negative regulation of cell motility"/>
    <property type="evidence" value="ECO:0007669"/>
    <property type="project" value="InterPro"/>
</dbReference>
<feature type="coiled-coil region" evidence="1">
    <location>
        <begin position="65"/>
        <end position="99"/>
    </location>
</feature>
<dbReference type="PANTHER" id="PTHR34529:SF1">
    <property type="entry name" value="AP-1 COMPLEX-ASSOCIATED REGULATORY PROTEIN"/>
    <property type="match status" value="1"/>
</dbReference>
<organism evidence="3 4">
    <name type="scientific">Branchiostoma lanceolatum</name>
    <name type="common">Common lancelet</name>
    <name type="synonym">Amphioxus lanceolatum</name>
    <dbReference type="NCBI Taxonomy" id="7740"/>
    <lineage>
        <taxon>Eukaryota</taxon>
        <taxon>Metazoa</taxon>
        <taxon>Chordata</taxon>
        <taxon>Cephalochordata</taxon>
        <taxon>Leptocardii</taxon>
        <taxon>Amphioxiformes</taxon>
        <taxon>Branchiostomatidae</taxon>
        <taxon>Branchiostoma</taxon>
    </lineage>
</organism>
<evidence type="ECO:0000313" key="3">
    <source>
        <dbReference type="EMBL" id="CAH1247221.1"/>
    </source>
</evidence>
<dbReference type="GO" id="GO:0005829">
    <property type="term" value="C:cytosol"/>
    <property type="evidence" value="ECO:0007669"/>
    <property type="project" value="GOC"/>
</dbReference>
<keyword evidence="1" id="KW-0175">Coiled coil</keyword>
<dbReference type="Pfam" id="PF15745">
    <property type="entry name" value="AP1AR"/>
    <property type="match status" value="1"/>
</dbReference>
<accession>A0A8K0ECW0</accession>